<reference evidence="5 6" key="1">
    <citation type="submission" date="2018-09" db="EMBL/GenBank/DDBJ databases">
        <title>Characterization of the phylogenetic diversity of five novel species belonging to the genus Bifidobacterium.</title>
        <authorList>
            <person name="Lugli G.A."/>
            <person name="Duranti S."/>
            <person name="Milani C."/>
        </authorList>
    </citation>
    <scope>NUCLEOTIDE SEQUENCE [LARGE SCALE GENOMIC DNA]</scope>
    <source>
        <strain evidence="5 6">2036B</strain>
    </source>
</reference>
<keyword evidence="4" id="KW-1133">Transmembrane helix</keyword>
<feature type="region of interest" description="Disordered" evidence="3">
    <location>
        <begin position="1"/>
        <end position="21"/>
    </location>
</feature>
<keyword evidence="4" id="KW-0812">Transmembrane</keyword>
<dbReference type="PANTHER" id="PTHR30023">
    <property type="entry name" value="D-ALANYL-D-ALANINE CARBOXYPEPTIDASE"/>
    <property type="match status" value="1"/>
</dbReference>
<evidence type="ECO:0000313" key="5">
    <source>
        <dbReference type="EMBL" id="RSX54891.1"/>
    </source>
</evidence>
<dbReference type="PANTHER" id="PTHR30023:SF0">
    <property type="entry name" value="PENICILLIN-SENSITIVE CARBOXYPEPTIDASE A"/>
    <property type="match status" value="1"/>
</dbReference>
<dbReference type="InterPro" id="IPR012338">
    <property type="entry name" value="Beta-lactam/transpept-like"/>
</dbReference>
<feature type="compositionally biased region" description="Basic residues" evidence="3">
    <location>
        <begin position="1"/>
        <end position="11"/>
    </location>
</feature>
<keyword evidence="4" id="KW-0472">Membrane</keyword>
<dbReference type="OrthoDB" id="56883at2"/>
<dbReference type="Gene3D" id="3.40.710.10">
    <property type="entry name" value="DD-peptidase/beta-lactamase superfamily"/>
    <property type="match status" value="2"/>
</dbReference>
<evidence type="ECO:0000256" key="3">
    <source>
        <dbReference type="SAM" id="MobiDB-lite"/>
    </source>
</evidence>
<dbReference type="PRINTS" id="PR00922">
    <property type="entry name" value="DADACBPTASE3"/>
</dbReference>
<sequence length="527" mass="55152">MSSSRRLRSVAKTHGDSKNGESRFDLSQVAVLDARKRHRRIVLVVISAVVTFALACAYVVGDIVGVVPGALTMQASQQAQYETASNSIGAAEIIDNVDLNKPVDAARAQSAIKELLNANGVGSDLSVAVAQANGDPIASHEIDKTREPASTLKTLTSLAAASKLDMGSTLPTQVFLQQQGNTYRLVLKGNGDMLLSAGDSDPNHINGRAGLRTLAKQTAHALQSRGISKVTLDYDDALFSDQRTPSALSAAGDMSMYYTGVSSMAIDGGRQRSEALSNPDVFHDYPELSQHTAADVAEKFKDLLHKQGINAAAGKSVKMNNASSANDAAANASSPTTAHKADATQQDTPIAQVESAPLSAVMMFMLRHSDNTLAEEFGRLLALRLHEDNSPAGAVQSVTKVLKELGVPTQGLHMSDCSGLSPGSRVSVRTLVAVQQQNLHAGNAVAAAEGLAVAGLNGTVQYRLANSENAGLMRMKTGTLNAVTSLTGNISRRQGGVLAFSVIVNNPSDTEAAKAAIDRFASSLASL</sequence>
<comment type="similarity">
    <text evidence="1">Belongs to the peptidase S13 family.</text>
</comment>
<feature type="transmembrane region" description="Helical" evidence="4">
    <location>
        <begin position="41"/>
        <end position="61"/>
    </location>
</feature>
<accession>A0A430FPY4</accession>
<dbReference type="AlphaFoldDB" id="A0A430FPY4"/>
<dbReference type="InterPro" id="IPR000667">
    <property type="entry name" value="Peptidase_S13"/>
</dbReference>
<dbReference type="EMBL" id="QXGM01000002">
    <property type="protein sequence ID" value="RSX54891.1"/>
    <property type="molecule type" value="Genomic_DNA"/>
</dbReference>
<dbReference type="RefSeq" id="WP_125963576.1">
    <property type="nucleotide sequence ID" value="NZ_QXGM01000002.1"/>
</dbReference>
<evidence type="ECO:0000256" key="1">
    <source>
        <dbReference type="ARBA" id="ARBA00006096"/>
    </source>
</evidence>
<organism evidence="5 6">
    <name type="scientific">Bifidobacterium dolichotidis</name>
    <dbReference type="NCBI Taxonomy" id="2306976"/>
    <lineage>
        <taxon>Bacteria</taxon>
        <taxon>Bacillati</taxon>
        <taxon>Actinomycetota</taxon>
        <taxon>Actinomycetes</taxon>
        <taxon>Bifidobacteriales</taxon>
        <taxon>Bifidobacteriaceae</taxon>
        <taxon>Bifidobacterium</taxon>
    </lineage>
</organism>
<gene>
    <name evidence="5" type="ORF">D2E26_0945</name>
</gene>
<dbReference type="GO" id="GO:0004185">
    <property type="term" value="F:serine-type carboxypeptidase activity"/>
    <property type="evidence" value="ECO:0007669"/>
    <property type="project" value="InterPro"/>
</dbReference>
<name>A0A430FPY4_9BIFI</name>
<dbReference type="Pfam" id="PF02113">
    <property type="entry name" value="Peptidase_S13"/>
    <property type="match status" value="2"/>
</dbReference>
<keyword evidence="2" id="KW-0378">Hydrolase</keyword>
<comment type="caution">
    <text evidence="5">The sequence shown here is derived from an EMBL/GenBank/DDBJ whole genome shotgun (WGS) entry which is preliminary data.</text>
</comment>
<keyword evidence="6" id="KW-1185">Reference proteome</keyword>
<dbReference type="Proteomes" id="UP000287609">
    <property type="component" value="Unassembled WGS sequence"/>
</dbReference>
<proteinExistence type="inferred from homology"/>
<keyword evidence="5" id="KW-0645">Protease</keyword>
<dbReference type="GO" id="GO:0006508">
    <property type="term" value="P:proteolysis"/>
    <property type="evidence" value="ECO:0007669"/>
    <property type="project" value="InterPro"/>
</dbReference>
<feature type="region of interest" description="Disordered" evidence="3">
    <location>
        <begin position="324"/>
        <end position="347"/>
    </location>
</feature>
<dbReference type="GO" id="GO:0000270">
    <property type="term" value="P:peptidoglycan metabolic process"/>
    <property type="evidence" value="ECO:0007669"/>
    <property type="project" value="TreeGrafter"/>
</dbReference>
<feature type="compositionally biased region" description="Low complexity" evidence="3">
    <location>
        <begin position="324"/>
        <end position="334"/>
    </location>
</feature>
<keyword evidence="5" id="KW-0121">Carboxypeptidase</keyword>
<dbReference type="SUPFAM" id="SSF56601">
    <property type="entry name" value="beta-lactamase/transpeptidase-like"/>
    <property type="match status" value="1"/>
</dbReference>
<evidence type="ECO:0000256" key="4">
    <source>
        <dbReference type="SAM" id="Phobius"/>
    </source>
</evidence>
<protein>
    <submittedName>
        <fullName evidence="5">D-alanyl-D-alanine carboxypeptidase</fullName>
    </submittedName>
</protein>
<evidence type="ECO:0000313" key="6">
    <source>
        <dbReference type="Proteomes" id="UP000287609"/>
    </source>
</evidence>
<dbReference type="NCBIfam" id="TIGR00666">
    <property type="entry name" value="PBP4"/>
    <property type="match status" value="1"/>
</dbReference>
<evidence type="ECO:0000256" key="2">
    <source>
        <dbReference type="ARBA" id="ARBA00022801"/>
    </source>
</evidence>